<dbReference type="SUPFAM" id="SSF82114">
    <property type="entry name" value="Riboflavin kinase-like"/>
    <property type="match status" value="1"/>
</dbReference>
<gene>
    <name evidence="9" type="ORF">CB5_LOCUS17578</name>
</gene>
<dbReference type="Gene3D" id="1.10.150.240">
    <property type="entry name" value="Putative phosphatase, domain 2"/>
    <property type="match status" value="1"/>
</dbReference>
<dbReference type="InterPro" id="IPR006439">
    <property type="entry name" value="HAD-SF_hydro_IA"/>
</dbReference>
<evidence type="ECO:0000256" key="7">
    <source>
        <dbReference type="ARBA" id="ARBA00022840"/>
    </source>
</evidence>
<evidence type="ECO:0000256" key="2">
    <source>
        <dbReference type="ARBA" id="ARBA00012105"/>
    </source>
</evidence>
<keyword evidence="7" id="KW-0067">ATP-binding</keyword>
<feature type="domain" description="Riboflavin kinase" evidence="8">
    <location>
        <begin position="277"/>
        <end position="378"/>
    </location>
</feature>
<dbReference type="Pfam" id="PF00702">
    <property type="entry name" value="Hydrolase"/>
    <property type="match status" value="1"/>
</dbReference>
<dbReference type="Pfam" id="PF01687">
    <property type="entry name" value="Flavokinase"/>
    <property type="match status" value="1"/>
</dbReference>
<dbReference type="EMBL" id="LR862152">
    <property type="protein sequence ID" value="CAD1834367.1"/>
    <property type="molecule type" value="Genomic_DNA"/>
</dbReference>
<dbReference type="NCBIfam" id="TIGR01509">
    <property type="entry name" value="HAD-SF-IA-v3"/>
    <property type="match status" value="1"/>
</dbReference>
<evidence type="ECO:0000313" key="9">
    <source>
        <dbReference type="EMBL" id="CAD1834367.1"/>
    </source>
</evidence>
<dbReference type="GO" id="GO:0009231">
    <property type="term" value="P:riboflavin biosynthetic process"/>
    <property type="evidence" value="ECO:0007669"/>
    <property type="project" value="InterPro"/>
</dbReference>
<reference evidence="9" key="1">
    <citation type="submission" date="2020-07" db="EMBL/GenBank/DDBJ databases">
        <authorList>
            <person name="Lin J."/>
        </authorList>
    </citation>
    <scope>NUCLEOTIDE SEQUENCE</scope>
</reference>
<proteinExistence type="predicted"/>
<keyword evidence="4" id="KW-0288">FMN</keyword>
<dbReference type="InterPro" id="IPR023198">
    <property type="entry name" value="PGP-like_dom2"/>
</dbReference>
<dbReference type="GO" id="GO:0006114">
    <property type="term" value="P:glycerol biosynthetic process"/>
    <property type="evidence" value="ECO:0007669"/>
    <property type="project" value="TreeGrafter"/>
</dbReference>
<keyword evidence="5" id="KW-0808">Transferase</keyword>
<dbReference type="FunFam" id="3.40.50.1000:FF:000119">
    <property type="entry name" value="Bifunctional riboflavin kinase/FMN phosphatase"/>
    <property type="match status" value="1"/>
</dbReference>
<comment type="pathway">
    <text evidence="1">Cofactor biosynthesis; FMN biosynthesis; FMN from riboflavin (ATP route): step 1/1.</text>
</comment>
<dbReference type="GO" id="GO:0005524">
    <property type="term" value="F:ATP binding"/>
    <property type="evidence" value="ECO:0007669"/>
    <property type="project" value="UniProtKB-KW"/>
</dbReference>
<dbReference type="InterPro" id="IPR015865">
    <property type="entry name" value="Riboflavin_kinase_bac/euk"/>
</dbReference>
<accession>A0A6V7PU74</accession>
<dbReference type="EC" id="2.7.1.26" evidence="2"/>
<dbReference type="GO" id="GO:0043136">
    <property type="term" value="F:sn-glycerol 3-phosphatase activity"/>
    <property type="evidence" value="ECO:0007669"/>
    <property type="project" value="TreeGrafter"/>
</dbReference>
<organism evidence="9">
    <name type="scientific">Ananas comosus var. bracteatus</name>
    <name type="common">red pineapple</name>
    <dbReference type="NCBI Taxonomy" id="296719"/>
    <lineage>
        <taxon>Eukaryota</taxon>
        <taxon>Viridiplantae</taxon>
        <taxon>Streptophyta</taxon>
        <taxon>Embryophyta</taxon>
        <taxon>Tracheophyta</taxon>
        <taxon>Spermatophyta</taxon>
        <taxon>Magnoliopsida</taxon>
        <taxon>Liliopsida</taxon>
        <taxon>Poales</taxon>
        <taxon>Bromeliaceae</taxon>
        <taxon>Bromelioideae</taxon>
        <taxon>Ananas</taxon>
    </lineage>
</organism>
<keyword evidence="3" id="KW-0285">Flavoprotein</keyword>
<evidence type="ECO:0000256" key="3">
    <source>
        <dbReference type="ARBA" id="ARBA00022630"/>
    </source>
</evidence>
<evidence type="ECO:0000256" key="4">
    <source>
        <dbReference type="ARBA" id="ARBA00022643"/>
    </source>
</evidence>
<dbReference type="AlphaFoldDB" id="A0A6V7PU74"/>
<keyword evidence="6" id="KW-0547">Nucleotide-binding</keyword>
<dbReference type="InterPro" id="IPR036412">
    <property type="entry name" value="HAD-like_sf"/>
</dbReference>
<evidence type="ECO:0000259" key="8">
    <source>
        <dbReference type="Pfam" id="PF01687"/>
    </source>
</evidence>
<dbReference type="PANTHER" id="PTHR18901">
    <property type="entry name" value="2-DEOXYGLUCOSE-6-PHOSPHATE PHOSPHATASE 2"/>
    <property type="match status" value="1"/>
</dbReference>
<dbReference type="SUPFAM" id="SSF56784">
    <property type="entry name" value="HAD-like"/>
    <property type="match status" value="1"/>
</dbReference>
<dbReference type="GO" id="GO:0008531">
    <property type="term" value="F:riboflavin kinase activity"/>
    <property type="evidence" value="ECO:0007669"/>
    <property type="project" value="UniProtKB-EC"/>
</dbReference>
<dbReference type="Gene3D" id="2.40.30.30">
    <property type="entry name" value="Riboflavin kinase-like"/>
    <property type="match status" value="1"/>
</dbReference>
<evidence type="ECO:0000256" key="1">
    <source>
        <dbReference type="ARBA" id="ARBA00005201"/>
    </source>
</evidence>
<dbReference type="InterPro" id="IPR023214">
    <property type="entry name" value="HAD_sf"/>
</dbReference>
<dbReference type="GO" id="GO:0009398">
    <property type="term" value="P:FMN biosynthetic process"/>
    <property type="evidence" value="ECO:0007669"/>
    <property type="project" value="UniProtKB-UniPathway"/>
</dbReference>
<dbReference type="SFLD" id="SFLDS00003">
    <property type="entry name" value="Haloacid_Dehalogenase"/>
    <property type="match status" value="1"/>
</dbReference>
<dbReference type="UniPathway" id="UPA00276">
    <property type="reaction ID" value="UER00406"/>
</dbReference>
<dbReference type="PANTHER" id="PTHR18901:SF44">
    <property type="entry name" value="OS01G0757900 PROTEIN"/>
    <property type="match status" value="1"/>
</dbReference>
<protein>
    <recommendedName>
        <fullName evidence="2">riboflavin kinase</fullName>
        <ecNumber evidence="2">2.7.1.26</ecNumber>
    </recommendedName>
</protein>
<dbReference type="Gene3D" id="3.40.50.1000">
    <property type="entry name" value="HAD superfamily/HAD-like"/>
    <property type="match status" value="1"/>
</dbReference>
<evidence type="ECO:0000256" key="5">
    <source>
        <dbReference type="ARBA" id="ARBA00022679"/>
    </source>
</evidence>
<evidence type="ECO:0000256" key="6">
    <source>
        <dbReference type="ARBA" id="ARBA00022741"/>
    </source>
</evidence>
<name>A0A6V7PU74_ANACO</name>
<sequence length="394" mass="44320">MAGARISAVVLDLDGTLLDTEGDEGDIGEFLAMYGKVPDLEKEEKRLGQMHKESAAEIVRDYELPLSGRSFRRRSCRCIRKDLILFWNYEKSTHQWPQAKPLPGVNRLIRHLHKHGIPLGLASNSIRKHIETKLSHHKDWKESFSVILGGDDVNHGKPSQTCWYLSFKFLEAAKRLGVDSSSCLVIEDSVVGVRAAKASGAKVVAAPSLQSQVENYSIANSVLHSLLEFQPELWAFHHLKIVHFYADSSTFRVQNTLPIEPLLVRDLLCEVVSDAILSVNTENCSCESLPDQLWGVLFGWAKLEKHGTYKMVASIGWDLSLGIPKRVTRLSLLDPIENFKEELLHLLLVGYIRKLQNEENMSEALKISEEDESIARAALDLPVFAHHANNLLFE</sequence>
<dbReference type="SFLD" id="SFLDG01129">
    <property type="entry name" value="C1.5:_HAD__Beta-PGM__Phosphata"/>
    <property type="match status" value="1"/>
</dbReference>
<dbReference type="InterPro" id="IPR023465">
    <property type="entry name" value="Riboflavin_kinase_dom_sf"/>
</dbReference>